<reference evidence="1" key="1">
    <citation type="submission" date="2014-08" db="EMBL/GenBank/DDBJ databases">
        <title>Comparative genomics of the Paenibacillus odorifer group.</title>
        <authorList>
            <person name="den Bakker H.C."/>
            <person name="Tsai Y.-C.Y.-C."/>
            <person name="Martin N."/>
            <person name="Korlach J."/>
            <person name="Wiedmann M."/>
        </authorList>
    </citation>
    <scope>NUCLEOTIDE SEQUENCE [LARGE SCALE GENOMIC DNA]</scope>
    <source>
        <strain evidence="1">DSM 13188</strain>
    </source>
</reference>
<proteinExistence type="predicted"/>
<evidence type="ECO:0000313" key="2">
    <source>
        <dbReference type="Proteomes" id="UP000029518"/>
    </source>
</evidence>
<accession>A0A089L9A5</accession>
<keyword evidence="2" id="KW-1185">Reference proteome</keyword>
<dbReference type="EMBL" id="CP009285">
    <property type="protein sequence ID" value="AIQ58061.1"/>
    <property type="molecule type" value="Genomic_DNA"/>
</dbReference>
<protein>
    <submittedName>
        <fullName evidence="1">Uncharacterized protein</fullName>
    </submittedName>
</protein>
<dbReference type="AlphaFoldDB" id="A0A089L9A5"/>
<gene>
    <name evidence="1" type="ORF">PBOR_14830</name>
</gene>
<name>A0A089L9A5_PAEBO</name>
<organism evidence="1 2">
    <name type="scientific">Paenibacillus borealis</name>
    <dbReference type="NCBI Taxonomy" id="160799"/>
    <lineage>
        <taxon>Bacteria</taxon>
        <taxon>Bacillati</taxon>
        <taxon>Bacillota</taxon>
        <taxon>Bacilli</taxon>
        <taxon>Bacillales</taxon>
        <taxon>Paenibacillaceae</taxon>
        <taxon>Paenibacillus</taxon>
    </lineage>
</organism>
<dbReference type="KEGG" id="pbd:PBOR_14830"/>
<dbReference type="Proteomes" id="UP000029518">
    <property type="component" value="Chromosome"/>
</dbReference>
<dbReference type="HOGENOM" id="CLU_2956185_0_0_9"/>
<evidence type="ECO:0000313" key="1">
    <source>
        <dbReference type="EMBL" id="AIQ58061.1"/>
    </source>
</evidence>
<sequence length="59" mass="6175">MLSYKNTTTEVAASGIDTVIISVGATEQVSLNAKTPAVSGGGLRCILWERILSYSARSS</sequence>